<protein>
    <submittedName>
        <fullName evidence="5">Uridine nucleosidase 1</fullName>
        <ecNumber evidence="5">3.2.2.3</ecNumber>
    </submittedName>
</protein>
<dbReference type="Pfam" id="PF01156">
    <property type="entry name" value="IU_nuc_hydro"/>
    <property type="match status" value="1"/>
</dbReference>
<name>A0A9W8GDW5_9FUNG</name>
<dbReference type="GO" id="GO:0008477">
    <property type="term" value="F:purine nucleosidase activity"/>
    <property type="evidence" value="ECO:0007669"/>
    <property type="project" value="TreeGrafter"/>
</dbReference>
<gene>
    <name evidence="5" type="primary">URH1</name>
    <name evidence="5" type="ORF">IWW39_003474</name>
</gene>
<dbReference type="InterPro" id="IPR023186">
    <property type="entry name" value="IUNH"/>
</dbReference>
<evidence type="ECO:0000256" key="1">
    <source>
        <dbReference type="ARBA" id="ARBA00009176"/>
    </source>
</evidence>
<dbReference type="GO" id="GO:0005829">
    <property type="term" value="C:cytosol"/>
    <property type="evidence" value="ECO:0007669"/>
    <property type="project" value="TreeGrafter"/>
</dbReference>
<dbReference type="GO" id="GO:0045437">
    <property type="term" value="F:uridine nucleosidase activity"/>
    <property type="evidence" value="ECO:0007669"/>
    <property type="project" value="UniProtKB-EC"/>
</dbReference>
<comment type="similarity">
    <text evidence="1">Belongs to the IUNH family.</text>
</comment>
<dbReference type="Proteomes" id="UP001151516">
    <property type="component" value="Unassembled WGS sequence"/>
</dbReference>
<feature type="domain" description="Inosine/uridine-preferring nucleoside hydrolase" evidence="4">
    <location>
        <begin position="12"/>
        <end position="315"/>
    </location>
</feature>
<evidence type="ECO:0000259" key="4">
    <source>
        <dbReference type="Pfam" id="PF01156"/>
    </source>
</evidence>
<dbReference type="EC" id="3.2.2.3" evidence="5"/>
<evidence type="ECO:0000256" key="3">
    <source>
        <dbReference type="ARBA" id="ARBA00023295"/>
    </source>
</evidence>
<sequence length="330" mass="35633">MTIASDRAPIPVWLDCDVGHDDALAVILAAHHPNFKLLGISSVSGNASIERTTANAIRVLQVAGIQGVKVYMGAAKPLVKPVYHATHIHGESGIDGTDLLPEPDYERYFVEDVNAVNAMREAIMSSTEPISIAAVGPLTNIALLVSMYPEVIPRIKTLTIMGGAVGLGNTTSAAEFNVFCDPEAAHIVLNAGIQHVALVPLEVTHTVLSTEAIIQRIVSEVESPKFAQLVSELLHYFGSTYHDVFGAKDGAPLHDPVAVAYLFMPESFSQRRIQVEIDCSMGPSRGRTHCDVWAQPEKGSNCWLATSVEVEKFWDQMIATMVVASRLSPL</sequence>
<dbReference type="InterPro" id="IPR036452">
    <property type="entry name" value="Ribo_hydro-like"/>
</dbReference>
<dbReference type="PANTHER" id="PTHR12304">
    <property type="entry name" value="INOSINE-URIDINE PREFERRING NUCLEOSIDE HYDROLASE"/>
    <property type="match status" value="1"/>
</dbReference>
<dbReference type="OrthoDB" id="5783963at2759"/>
<evidence type="ECO:0000256" key="2">
    <source>
        <dbReference type="ARBA" id="ARBA00022801"/>
    </source>
</evidence>
<proteinExistence type="inferred from homology"/>
<dbReference type="AlphaFoldDB" id="A0A9W8GDW5"/>
<dbReference type="Gene3D" id="3.90.245.10">
    <property type="entry name" value="Ribonucleoside hydrolase-like"/>
    <property type="match status" value="1"/>
</dbReference>
<dbReference type="CDD" id="cd02651">
    <property type="entry name" value="nuc_hydro_IU_UC_XIUA"/>
    <property type="match status" value="1"/>
</dbReference>
<keyword evidence="2 5" id="KW-0378">Hydrolase</keyword>
<dbReference type="EMBL" id="JANBTX010000098">
    <property type="protein sequence ID" value="KAJ2686679.1"/>
    <property type="molecule type" value="Genomic_DNA"/>
</dbReference>
<keyword evidence="3 5" id="KW-0326">Glycosidase</keyword>
<evidence type="ECO:0000313" key="6">
    <source>
        <dbReference type="Proteomes" id="UP001151516"/>
    </source>
</evidence>
<reference evidence="5" key="1">
    <citation type="submission" date="2022-07" db="EMBL/GenBank/DDBJ databases">
        <title>Phylogenomic reconstructions and comparative analyses of Kickxellomycotina fungi.</title>
        <authorList>
            <person name="Reynolds N.K."/>
            <person name="Stajich J.E."/>
            <person name="Barry K."/>
            <person name="Grigoriev I.V."/>
            <person name="Crous P."/>
            <person name="Smith M.E."/>
        </authorList>
    </citation>
    <scope>NUCLEOTIDE SEQUENCE</scope>
    <source>
        <strain evidence="5">CBS 109367</strain>
    </source>
</reference>
<dbReference type="PANTHER" id="PTHR12304:SF4">
    <property type="entry name" value="URIDINE NUCLEOSIDASE"/>
    <property type="match status" value="1"/>
</dbReference>
<keyword evidence="6" id="KW-1185">Reference proteome</keyword>
<accession>A0A9W8GDW5</accession>
<comment type="caution">
    <text evidence="5">The sequence shown here is derived from an EMBL/GenBank/DDBJ whole genome shotgun (WGS) entry which is preliminary data.</text>
</comment>
<evidence type="ECO:0000313" key="5">
    <source>
        <dbReference type="EMBL" id="KAJ2686679.1"/>
    </source>
</evidence>
<organism evidence="5 6">
    <name type="scientific">Coemansia spiralis</name>
    <dbReference type="NCBI Taxonomy" id="417178"/>
    <lineage>
        <taxon>Eukaryota</taxon>
        <taxon>Fungi</taxon>
        <taxon>Fungi incertae sedis</taxon>
        <taxon>Zoopagomycota</taxon>
        <taxon>Kickxellomycotina</taxon>
        <taxon>Kickxellomycetes</taxon>
        <taxon>Kickxellales</taxon>
        <taxon>Kickxellaceae</taxon>
        <taxon>Coemansia</taxon>
    </lineage>
</organism>
<dbReference type="SUPFAM" id="SSF53590">
    <property type="entry name" value="Nucleoside hydrolase"/>
    <property type="match status" value="1"/>
</dbReference>
<dbReference type="GO" id="GO:0006152">
    <property type="term" value="P:purine nucleoside catabolic process"/>
    <property type="evidence" value="ECO:0007669"/>
    <property type="project" value="TreeGrafter"/>
</dbReference>
<dbReference type="InterPro" id="IPR001910">
    <property type="entry name" value="Inosine/uridine_hydrolase_dom"/>
</dbReference>